<dbReference type="Pfam" id="PF08545">
    <property type="entry name" value="ACP_syn_III"/>
    <property type="match status" value="1"/>
</dbReference>
<dbReference type="SUPFAM" id="SSF53901">
    <property type="entry name" value="Thiolase-like"/>
    <property type="match status" value="1"/>
</dbReference>
<dbReference type="STRING" id="1192034.CAP_0481"/>
<name>A0A017SUZ8_9BACT</name>
<dbReference type="Pfam" id="PF08541">
    <property type="entry name" value="ACP_syn_III_C"/>
    <property type="match status" value="1"/>
</dbReference>
<dbReference type="InterPro" id="IPR013747">
    <property type="entry name" value="ACP_syn_III_C"/>
</dbReference>
<dbReference type="GO" id="GO:0044550">
    <property type="term" value="P:secondary metabolite biosynthetic process"/>
    <property type="evidence" value="ECO:0007669"/>
    <property type="project" value="TreeGrafter"/>
</dbReference>
<evidence type="ECO:0000313" key="5">
    <source>
        <dbReference type="EMBL" id="EYF00552.1"/>
    </source>
</evidence>
<dbReference type="PANTHER" id="PTHR34069:SF2">
    <property type="entry name" value="BETA-KETOACYL-[ACYL-CARRIER-PROTEIN] SYNTHASE III"/>
    <property type="match status" value="1"/>
</dbReference>
<dbReference type="Proteomes" id="UP000019678">
    <property type="component" value="Unassembled WGS sequence"/>
</dbReference>
<dbReference type="InterPro" id="IPR013751">
    <property type="entry name" value="ACP_syn_III_N"/>
</dbReference>
<evidence type="ECO:0000259" key="4">
    <source>
        <dbReference type="Pfam" id="PF08545"/>
    </source>
</evidence>
<dbReference type="AlphaFoldDB" id="A0A017SUZ8"/>
<dbReference type="InterPro" id="IPR016039">
    <property type="entry name" value="Thiolase-like"/>
</dbReference>
<organism evidence="5 6">
    <name type="scientific">Chondromyces apiculatus DSM 436</name>
    <dbReference type="NCBI Taxonomy" id="1192034"/>
    <lineage>
        <taxon>Bacteria</taxon>
        <taxon>Pseudomonadati</taxon>
        <taxon>Myxococcota</taxon>
        <taxon>Polyangia</taxon>
        <taxon>Polyangiales</taxon>
        <taxon>Polyangiaceae</taxon>
        <taxon>Chondromyces</taxon>
    </lineage>
</organism>
<keyword evidence="6" id="KW-1185">Reference proteome</keyword>
<protein>
    <submittedName>
        <fullName evidence="5">3-oxoacyl-[acyl-carrier-protein] synthase, KASIII</fullName>
    </submittedName>
</protein>
<evidence type="ECO:0000256" key="1">
    <source>
        <dbReference type="ARBA" id="ARBA00022679"/>
    </source>
</evidence>
<keyword evidence="1" id="KW-0808">Transferase</keyword>
<keyword evidence="2" id="KW-0012">Acyltransferase</keyword>
<evidence type="ECO:0000256" key="2">
    <source>
        <dbReference type="ARBA" id="ARBA00023315"/>
    </source>
</evidence>
<accession>A0A017SUZ8</accession>
<evidence type="ECO:0000259" key="3">
    <source>
        <dbReference type="Pfam" id="PF08541"/>
    </source>
</evidence>
<reference evidence="5 6" key="1">
    <citation type="submission" date="2013-05" db="EMBL/GenBank/DDBJ databases">
        <title>Genome assembly of Chondromyces apiculatus DSM 436.</title>
        <authorList>
            <person name="Sharma G."/>
            <person name="Khatri I."/>
            <person name="Kaur C."/>
            <person name="Mayilraj S."/>
            <person name="Subramanian S."/>
        </authorList>
    </citation>
    <scope>NUCLEOTIDE SEQUENCE [LARGE SCALE GENOMIC DNA]</scope>
    <source>
        <strain evidence="5 6">DSM 436</strain>
    </source>
</reference>
<dbReference type="PANTHER" id="PTHR34069">
    <property type="entry name" value="3-OXOACYL-[ACYL-CARRIER-PROTEIN] SYNTHASE 3"/>
    <property type="match status" value="1"/>
</dbReference>
<dbReference type="OrthoDB" id="5492434at2"/>
<dbReference type="EMBL" id="ASRX01000106">
    <property type="protein sequence ID" value="EYF00552.1"/>
    <property type="molecule type" value="Genomic_DNA"/>
</dbReference>
<dbReference type="eggNOG" id="COG0332">
    <property type="taxonomic scope" value="Bacteria"/>
</dbReference>
<dbReference type="GO" id="GO:0004315">
    <property type="term" value="F:3-oxoacyl-[acyl-carrier-protein] synthase activity"/>
    <property type="evidence" value="ECO:0007669"/>
    <property type="project" value="InterPro"/>
</dbReference>
<dbReference type="Gene3D" id="3.40.47.10">
    <property type="match status" value="1"/>
</dbReference>
<feature type="domain" description="Beta-ketoacyl-[acyl-carrier-protein] synthase III C-terminal" evidence="3">
    <location>
        <begin position="233"/>
        <end position="320"/>
    </location>
</feature>
<comment type="caution">
    <text evidence="5">The sequence shown here is derived from an EMBL/GenBank/DDBJ whole genome shotgun (WGS) entry which is preliminary data.</text>
</comment>
<sequence length="344" mass="35923">MIPSRILGTGTVLPGPPLDNAAAVKGARLLDPAWIEARTGVRARHWAPAEASISALAADALRLALDAAGLGPEALRRLIYVTSTGGEHVIPSMASDVVDALGLHGTCDSMDLNNTCVGFLTALDLAARCAHTGAGPVGIVVAEPFSRCITPEDPRPYVIFGDAFTATIVGSGGPAEGILGARFGTDRALGNVAWMPRTGMTGEPERITFKASNRTMSDLAVSTLVKTAEDVVRDAGFTLRDIAWVLPHQPNATMLQRIVEALGIDPARGVPMVAEVGSLGAASVPASLDRLLRTRDVRPGDHILMMSVGAGVSYGALLLQVGAEGMHRFTSRRRGTLPTLTEEA</sequence>
<dbReference type="GO" id="GO:0006633">
    <property type="term" value="P:fatty acid biosynthetic process"/>
    <property type="evidence" value="ECO:0007669"/>
    <property type="project" value="InterPro"/>
</dbReference>
<proteinExistence type="predicted"/>
<evidence type="ECO:0000313" key="6">
    <source>
        <dbReference type="Proteomes" id="UP000019678"/>
    </source>
</evidence>
<gene>
    <name evidence="5" type="ORF">CAP_0481</name>
</gene>
<feature type="domain" description="Beta-ketoacyl-[acyl-carrier-protein] synthase III N-terminal" evidence="4">
    <location>
        <begin position="110"/>
        <end position="186"/>
    </location>
</feature>
<dbReference type="RefSeq" id="WP_063748831.1">
    <property type="nucleotide sequence ID" value="NZ_ASRX01000106.1"/>
</dbReference>